<gene>
    <name evidence="2" type="ORF">EV690_0511</name>
</gene>
<evidence type="ECO:0000259" key="1">
    <source>
        <dbReference type="PROSITE" id="PS51186"/>
    </source>
</evidence>
<dbReference type="Gene3D" id="3.40.630.30">
    <property type="match status" value="1"/>
</dbReference>
<accession>A0A4V2PS65</accession>
<dbReference type="PROSITE" id="PS51186">
    <property type="entry name" value="GNAT"/>
    <property type="match status" value="1"/>
</dbReference>
<keyword evidence="3" id="KW-1185">Reference proteome</keyword>
<sequence>MITTLENTPFDMIYDAFVDAFSEYEVKMDMPKDKLMEMFSARSLSKEKSIGYFEGKNLIGFLLIGYREIGNLSVFYDVATGVRQIYQGQKIADKLICEIKGLMIANKVDKFVLEVLEHNVAAQNLYMKYGFRTSRRLRCYEYSSEKKKCSHLNNTENATLDIQLNNLSISEYCTFVPSWQNSMISYINTKNNHYVAKIIEDNKLIGYGIVHRDNGSILQLGMKPGWQTIEVLKRIVDELYINTQSNVLKCLNIEENSIMEKLILDIGFKNTINQLEMEYNIT</sequence>
<dbReference type="InterPro" id="IPR016181">
    <property type="entry name" value="Acyl_CoA_acyltransferase"/>
</dbReference>
<feature type="domain" description="N-acetyltransferase" evidence="1">
    <location>
        <begin position="1"/>
        <end position="150"/>
    </location>
</feature>
<dbReference type="AlphaFoldDB" id="A0A4V2PS65"/>
<comment type="caution">
    <text evidence="2">The sequence shown here is derived from an EMBL/GenBank/DDBJ whole genome shotgun (WGS) entry which is preliminary data.</text>
</comment>
<dbReference type="RefSeq" id="WP_165872635.1">
    <property type="nucleotide sequence ID" value="NZ_OU594967.1"/>
</dbReference>
<evidence type="ECO:0000313" key="2">
    <source>
        <dbReference type="EMBL" id="TCK61511.1"/>
    </source>
</evidence>
<dbReference type="GO" id="GO:0016747">
    <property type="term" value="F:acyltransferase activity, transferring groups other than amino-acyl groups"/>
    <property type="evidence" value="ECO:0007669"/>
    <property type="project" value="InterPro"/>
</dbReference>
<protein>
    <submittedName>
        <fullName evidence="2">Acetyltransferase (GNAT) family protein</fullName>
    </submittedName>
</protein>
<keyword evidence="2" id="KW-0808">Transferase</keyword>
<dbReference type="Pfam" id="PF00583">
    <property type="entry name" value="Acetyltransf_1"/>
    <property type="match status" value="1"/>
</dbReference>
<dbReference type="Proteomes" id="UP000295565">
    <property type="component" value="Unassembled WGS sequence"/>
</dbReference>
<reference evidence="2 3" key="1">
    <citation type="submission" date="2019-03" db="EMBL/GenBank/DDBJ databases">
        <title>Genomic Encyclopedia of Type Strains, Phase IV (KMG-IV): sequencing the most valuable type-strain genomes for metagenomic binning, comparative biology and taxonomic classification.</title>
        <authorList>
            <person name="Goeker M."/>
        </authorList>
    </citation>
    <scope>NUCLEOTIDE SEQUENCE [LARGE SCALE GENOMIC DNA]</scope>
    <source>
        <strain evidence="2 3">DSM 18577</strain>
    </source>
</reference>
<dbReference type="InterPro" id="IPR000182">
    <property type="entry name" value="GNAT_dom"/>
</dbReference>
<organism evidence="2 3">
    <name type="scientific">Celerinatantimonas diazotrophica</name>
    <dbReference type="NCBI Taxonomy" id="412034"/>
    <lineage>
        <taxon>Bacteria</taxon>
        <taxon>Pseudomonadati</taxon>
        <taxon>Pseudomonadota</taxon>
        <taxon>Gammaproteobacteria</taxon>
        <taxon>Celerinatantimonadaceae</taxon>
        <taxon>Celerinatantimonas</taxon>
    </lineage>
</organism>
<dbReference type="EMBL" id="SMGD01000005">
    <property type="protein sequence ID" value="TCK61511.1"/>
    <property type="molecule type" value="Genomic_DNA"/>
</dbReference>
<dbReference type="SUPFAM" id="SSF55729">
    <property type="entry name" value="Acyl-CoA N-acyltransferases (Nat)"/>
    <property type="match status" value="1"/>
</dbReference>
<proteinExistence type="predicted"/>
<name>A0A4V2PS65_9GAMM</name>
<evidence type="ECO:0000313" key="3">
    <source>
        <dbReference type="Proteomes" id="UP000295565"/>
    </source>
</evidence>